<evidence type="ECO:0000256" key="3">
    <source>
        <dbReference type="ARBA" id="ARBA00022837"/>
    </source>
</evidence>
<dbReference type="InterPro" id="IPR011992">
    <property type="entry name" value="EF-hand-dom_pair"/>
</dbReference>
<dbReference type="GO" id="GO:0005509">
    <property type="term" value="F:calcium ion binding"/>
    <property type="evidence" value="ECO:0007669"/>
    <property type="project" value="InterPro"/>
</dbReference>
<comment type="caution">
    <text evidence="5">The sequence shown here is derived from an EMBL/GenBank/DDBJ whole genome shotgun (WGS) entry which is preliminary data.</text>
</comment>
<dbReference type="Pfam" id="PF13202">
    <property type="entry name" value="EF-hand_5"/>
    <property type="match status" value="1"/>
</dbReference>
<organism evidence="5 6">
    <name type="scientific">Lithocarpus litseifolius</name>
    <dbReference type="NCBI Taxonomy" id="425828"/>
    <lineage>
        <taxon>Eukaryota</taxon>
        <taxon>Viridiplantae</taxon>
        <taxon>Streptophyta</taxon>
        <taxon>Embryophyta</taxon>
        <taxon>Tracheophyta</taxon>
        <taxon>Spermatophyta</taxon>
        <taxon>Magnoliopsida</taxon>
        <taxon>eudicotyledons</taxon>
        <taxon>Gunneridae</taxon>
        <taxon>Pentapetalae</taxon>
        <taxon>rosids</taxon>
        <taxon>fabids</taxon>
        <taxon>Fagales</taxon>
        <taxon>Fagaceae</taxon>
        <taxon>Lithocarpus</taxon>
    </lineage>
</organism>
<dbReference type="InterPro" id="IPR018247">
    <property type="entry name" value="EF_Hand_1_Ca_BS"/>
</dbReference>
<dbReference type="SMART" id="SM00054">
    <property type="entry name" value="EFh"/>
    <property type="match status" value="2"/>
</dbReference>
<feature type="domain" description="EF-hand" evidence="4">
    <location>
        <begin position="16"/>
        <end position="51"/>
    </location>
</feature>
<evidence type="ECO:0000259" key="4">
    <source>
        <dbReference type="PROSITE" id="PS50222"/>
    </source>
</evidence>
<dbReference type="Pfam" id="PF13405">
    <property type="entry name" value="EF-hand_6"/>
    <property type="match status" value="1"/>
</dbReference>
<dbReference type="EMBL" id="JAZDWU010000002">
    <property type="protein sequence ID" value="KAL0011641.1"/>
    <property type="molecule type" value="Genomic_DNA"/>
</dbReference>
<dbReference type="PANTHER" id="PTHR10891">
    <property type="entry name" value="EF-HAND CALCIUM-BINDING DOMAIN CONTAINING PROTEIN"/>
    <property type="match status" value="1"/>
</dbReference>
<dbReference type="PROSITE" id="PS50222">
    <property type="entry name" value="EF_HAND_2"/>
    <property type="match status" value="2"/>
</dbReference>
<dbReference type="CDD" id="cd00051">
    <property type="entry name" value="EFh"/>
    <property type="match status" value="1"/>
</dbReference>
<keyword evidence="6" id="KW-1185">Reference proteome</keyword>
<gene>
    <name evidence="5" type="ORF">SO802_006749</name>
</gene>
<dbReference type="InterPro" id="IPR039647">
    <property type="entry name" value="EF_hand_pair_protein_CML-like"/>
</dbReference>
<keyword evidence="2" id="KW-0677">Repeat</keyword>
<evidence type="ECO:0000313" key="6">
    <source>
        <dbReference type="Proteomes" id="UP001459277"/>
    </source>
</evidence>
<evidence type="ECO:0000256" key="1">
    <source>
        <dbReference type="ARBA" id="ARBA00022723"/>
    </source>
</evidence>
<dbReference type="PROSITE" id="PS00018">
    <property type="entry name" value="EF_HAND_1"/>
    <property type="match status" value="2"/>
</dbReference>
<accession>A0AAW2DRN1</accession>
<evidence type="ECO:0000256" key="2">
    <source>
        <dbReference type="ARBA" id="ARBA00022737"/>
    </source>
</evidence>
<dbReference type="InterPro" id="IPR002048">
    <property type="entry name" value="EF_hand_dom"/>
</dbReference>
<name>A0AAW2DRN1_9ROSI</name>
<feature type="domain" description="EF-hand" evidence="4">
    <location>
        <begin position="52"/>
        <end position="87"/>
    </location>
</feature>
<keyword evidence="3" id="KW-0106">Calcium</keyword>
<proteinExistence type="predicted"/>
<sequence>MTELGVVFSSLGSSFSDEDKLRCVMDELDSDHDGFISLTEFATFCRSSSKDGGASELCNAFKLYDQDQNGLISASELHLVLNRLGMKCSVEDCHRMIRLSIQMATKMSTSRSSKR</sequence>
<evidence type="ECO:0000313" key="5">
    <source>
        <dbReference type="EMBL" id="KAL0011641.1"/>
    </source>
</evidence>
<dbReference type="SUPFAM" id="SSF47473">
    <property type="entry name" value="EF-hand"/>
    <property type="match status" value="1"/>
</dbReference>
<protein>
    <recommendedName>
        <fullName evidence="4">EF-hand domain-containing protein</fullName>
    </recommendedName>
</protein>
<dbReference type="AlphaFoldDB" id="A0AAW2DRN1"/>
<reference evidence="5 6" key="1">
    <citation type="submission" date="2024-01" db="EMBL/GenBank/DDBJ databases">
        <title>A telomere-to-telomere, gap-free genome of sweet tea (Lithocarpus litseifolius).</title>
        <authorList>
            <person name="Zhou J."/>
        </authorList>
    </citation>
    <scope>NUCLEOTIDE SEQUENCE [LARGE SCALE GENOMIC DNA]</scope>
    <source>
        <strain evidence="5">Zhou-2022a</strain>
        <tissue evidence="5">Leaf</tissue>
    </source>
</reference>
<dbReference type="Gene3D" id="1.10.238.10">
    <property type="entry name" value="EF-hand"/>
    <property type="match status" value="2"/>
</dbReference>
<dbReference type="FunFam" id="1.10.238.10:FF:000001">
    <property type="entry name" value="Calmodulin 1"/>
    <property type="match status" value="1"/>
</dbReference>
<keyword evidence="1" id="KW-0479">Metal-binding</keyword>
<dbReference type="Proteomes" id="UP001459277">
    <property type="component" value="Unassembled WGS sequence"/>
</dbReference>